<dbReference type="GO" id="GO:0042302">
    <property type="term" value="F:structural constituent of cuticle"/>
    <property type="evidence" value="ECO:0007669"/>
    <property type="project" value="UniProtKB-UniRule"/>
</dbReference>
<evidence type="ECO:0000256" key="1">
    <source>
        <dbReference type="ARBA" id="ARBA00022460"/>
    </source>
</evidence>
<dbReference type="InterPro" id="IPR031311">
    <property type="entry name" value="CHIT_BIND_RR_consensus"/>
</dbReference>
<feature type="compositionally biased region" description="Polar residues" evidence="3">
    <location>
        <begin position="553"/>
        <end position="568"/>
    </location>
</feature>
<protein>
    <recommendedName>
        <fullName evidence="6">Cuticle protein</fullName>
    </recommendedName>
</protein>
<feature type="non-terminal residue" evidence="4">
    <location>
        <position position="1"/>
    </location>
</feature>
<evidence type="ECO:0008006" key="6">
    <source>
        <dbReference type="Google" id="ProtNLM"/>
    </source>
</evidence>
<name>A0AAW0XBE7_CHEQU</name>
<sequence>SVLTSALCCLGPEMQRYLGQMSSVVLVVLVTSCVTQCWASPQHKYQEGTKEKQQPPHDTTDAVYRTPGTDDHKFEYHMVEGAPAWNQRSREWNDEVTTSGSYTVKLPDGRVQRVTYTADEHGFRPVITYQHPEGGTDYHEWKKTNVEKKAEGKSHDKKITMAEDGKDYMKDHHHHLKVDYNLEEMSKQISPSAESPESLYMPFSEDTSVHTQMYDSPRHSYSPHNIPMMGKHQPVASKSSETSPSLSQHATRSSLSATYMAEKYQLHDQPEYMKNIGSSGAKHNQEKPMIYRFNSPRPTHQPMGSRNSEYMDMRKPTNGQSKSYMLMTDTDMTRPSDSLHMKDKSMKQDVNTKKNKEIYRPIYRQDMDDFEKMKPFPYLSKMKPTEHKKESSDSSKEDDKSYEGKEPSYMEMISSVLPPNKPFVASNYYPSSLSSLISFPSLTVSRPRGSSFAAPEYTPDSIHLLEASHKMAAMKHPSSPSQPRGYHPQSVSPPSSYDHYSDNHNSPPQFTYLPYSYPHIPPHHHPHRSYYKPSAASPHQLSHFHSLTSHAQFPSTKSYSSQLHTSHPPTVPHSFYAHPHEAPENIMKTGDRDNMN</sequence>
<dbReference type="PROSITE" id="PS51155">
    <property type="entry name" value="CHIT_BIND_RR_2"/>
    <property type="match status" value="1"/>
</dbReference>
<feature type="compositionally biased region" description="Polar residues" evidence="3">
    <location>
        <begin position="296"/>
        <end position="308"/>
    </location>
</feature>
<feature type="region of interest" description="Disordered" evidence="3">
    <location>
        <begin position="292"/>
        <end position="313"/>
    </location>
</feature>
<feature type="region of interest" description="Disordered" evidence="3">
    <location>
        <begin position="378"/>
        <end position="404"/>
    </location>
</feature>
<feature type="compositionally biased region" description="Basic and acidic residues" evidence="3">
    <location>
        <begin position="383"/>
        <end position="404"/>
    </location>
</feature>
<evidence type="ECO:0000313" key="4">
    <source>
        <dbReference type="EMBL" id="KAK8741810.1"/>
    </source>
</evidence>
<evidence type="ECO:0000313" key="5">
    <source>
        <dbReference type="Proteomes" id="UP001445076"/>
    </source>
</evidence>
<gene>
    <name evidence="4" type="ORF">OTU49_002415</name>
</gene>
<reference evidence="4 5" key="1">
    <citation type="journal article" date="2024" name="BMC Genomics">
        <title>Genome assembly of redclaw crayfish (Cherax quadricarinatus) provides insights into its immune adaptation and hypoxia tolerance.</title>
        <authorList>
            <person name="Liu Z."/>
            <person name="Zheng J."/>
            <person name="Li H."/>
            <person name="Fang K."/>
            <person name="Wang S."/>
            <person name="He J."/>
            <person name="Zhou D."/>
            <person name="Weng S."/>
            <person name="Chi M."/>
            <person name="Gu Z."/>
            <person name="He J."/>
            <person name="Li F."/>
            <person name="Wang M."/>
        </authorList>
    </citation>
    <scope>NUCLEOTIDE SEQUENCE [LARGE SCALE GENOMIC DNA]</scope>
    <source>
        <strain evidence="4">ZL_2023a</strain>
    </source>
</reference>
<dbReference type="InterPro" id="IPR000618">
    <property type="entry name" value="Insect_cuticle"/>
</dbReference>
<accession>A0AAW0XBE7</accession>
<feature type="region of interest" description="Disordered" evidence="3">
    <location>
        <begin position="471"/>
        <end position="503"/>
    </location>
</feature>
<dbReference type="AlphaFoldDB" id="A0AAW0XBE7"/>
<dbReference type="EMBL" id="JARKIK010000030">
    <property type="protein sequence ID" value="KAK8741810.1"/>
    <property type="molecule type" value="Genomic_DNA"/>
</dbReference>
<evidence type="ECO:0000256" key="2">
    <source>
        <dbReference type="PROSITE-ProRule" id="PRU00497"/>
    </source>
</evidence>
<feature type="compositionally biased region" description="Polar residues" evidence="3">
    <location>
        <begin position="236"/>
        <end position="253"/>
    </location>
</feature>
<feature type="region of interest" description="Disordered" evidence="3">
    <location>
        <begin position="553"/>
        <end position="577"/>
    </location>
</feature>
<dbReference type="Proteomes" id="UP001445076">
    <property type="component" value="Unassembled WGS sequence"/>
</dbReference>
<keyword evidence="5" id="KW-1185">Reference proteome</keyword>
<proteinExistence type="predicted"/>
<comment type="caution">
    <text evidence="4">The sequence shown here is derived from an EMBL/GenBank/DDBJ whole genome shotgun (WGS) entry which is preliminary data.</text>
</comment>
<dbReference type="Pfam" id="PF00379">
    <property type="entry name" value="Chitin_bind_4"/>
    <property type="match status" value="1"/>
</dbReference>
<organism evidence="4 5">
    <name type="scientific">Cherax quadricarinatus</name>
    <name type="common">Australian red claw crayfish</name>
    <dbReference type="NCBI Taxonomy" id="27406"/>
    <lineage>
        <taxon>Eukaryota</taxon>
        <taxon>Metazoa</taxon>
        <taxon>Ecdysozoa</taxon>
        <taxon>Arthropoda</taxon>
        <taxon>Crustacea</taxon>
        <taxon>Multicrustacea</taxon>
        <taxon>Malacostraca</taxon>
        <taxon>Eumalacostraca</taxon>
        <taxon>Eucarida</taxon>
        <taxon>Decapoda</taxon>
        <taxon>Pleocyemata</taxon>
        <taxon>Astacidea</taxon>
        <taxon>Parastacoidea</taxon>
        <taxon>Parastacidae</taxon>
        <taxon>Cherax</taxon>
    </lineage>
</organism>
<dbReference type="PROSITE" id="PS00233">
    <property type="entry name" value="CHIT_BIND_RR_1"/>
    <property type="match status" value="1"/>
</dbReference>
<feature type="region of interest" description="Disordered" evidence="3">
    <location>
        <begin position="334"/>
        <end position="353"/>
    </location>
</feature>
<keyword evidence="1 2" id="KW-0193">Cuticle</keyword>
<evidence type="ECO:0000256" key="3">
    <source>
        <dbReference type="SAM" id="MobiDB-lite"/>
    </source>
</evidence>
<feature type="region of interest" description="Disordered" evidence="3">
    <location>
        <begin position="226"/>
        <end position="253"/>
    </location>
</feature>